<accession>A0A7D4Q8S1</accession>
<evidence type="ECO:0000313" key="2">
    <source>
        <dbReference type="EMBL" id="QKJ30891.1"/>
    </source>
</evidence>
<dbReference type="KEGG" id="mmab:HQ865_14410"/>
<dbReference type="Proteomes" id="UP000505355">
    <property type="component" value="Chromosome"/>
</dbReference>
<dbReference type="EMBL" id="CP054139">
    <property type="protein sequence ID" value="QKJ30891.1"/>
    <property type="molecule type" value="Genomic_DNA"/>
</dbReference>
<dbReference type="AlphaFoldDB" id="A0A7D4Q8S1"/>
<sequence>MKNRTSNLMRGMAVAITCLTVLLSTGAKAQTNTDAPWRLGIGAEAAIVTGKYHPGGGFMYGGTLRLQHNITKGLDWTLTSGYYSFSPGYLGNSPVYNDRMGLIPVKIGLKYYVAGNWYVMGEGGAGFELSGYQKSRKLILSPGIGWSSKSWDIGARFESFSGGNSFNYGVAGLRVAYGFGL</sequence>
<protein>
    <recommendedName>
        <fullName evidence="4">Outer membrane protein beta-barrel domain-containing protein</fullName>
    </recommendedName>
</protein>
<reference evidence="2 3" key="1">
    <citation type="submission" date="2020-05" db="EMBL/GenBank/DDBJ databases">
        <title>Mucilaginibacter mali sp. nov.</title>
        <authorList>
            <person name="Kim H.S."/>
            <person name="Lee K.C."/>
            <person name="Suh M.K."/>
            <person name="Kim J.-S."/>
            <person name="Han K.-I."/>
            <person name="Eom M.K."/>
            <person name="Shin Y.K."/>
            <person name="Lee J.-S."/>
        </authorList>
    </citation>
    <scope>NUCLEOTIDE SEQUENCE [LARGE SCALE GENOMIC DNA]</scope>
    <source>
        <strain evidence="2 3">G2-14</strain>
    </source>
</reference>
<proteinExistence type="predicted"/>
<organism evidence="2 3">
    <name type="scientific">Mucilaginibacter mali</name>
    <dbReference type="NCBI Taxonomy" id="2740462"/>
    <lineage>
        <taxon>Bacteria</taxon>
        <taxon>Pseudomonadati</taxon>
        <taxon>Bacteroidota</taxon>
        <taxon>Sphingobacteriia</taxon>
        <taxon>Sphingobacteriales</taxon>
        <taxon>Sphingobacteriaceae</taxon>
        <taxon>Mucilaginibacter</taxon>
    </lineage>
</organism>
<dbReference type="RefSeq" id="WP_173415560.1">
    <property type="nucleotide sequence ID" value="NZ_CP054139.1"/>
</dbReference>
<evidence type="ECO:0000313" key="3">
    <source>
        <dbReference type="Proteomes" id="UP000505355"/>
    </source>
</evidence>
<feature type="chain" id="PRO_5028814946" description="Outer membrane protein beta-barrel domain-containing protein" evidence="1">
    <location>
        <begin position="30"/>
        <end position="181"/>
    </location>
</feature>
<keyword evidence="1" id="KW-0732">Signal</keyword>
<evidence type="ECO:0008006" key="4">
    <source>
        <dbReference type="Google" id="ProtNLM"/>
    </source>
</evidence>
<keyword evidence="3" id="KW-1185">Reference proteome</keyword>
<name>A0A7D4Q8S1_9SPHI</name>
<gene>
    <name evidence="2" type="ORF">HQ865_14410</name>
</gene>
<feature type="signal peptide" evidence="1">
    <location>
        <begin position="1"/>
        <end position="29"/>
    </location>
</feature>
<evidence type="ECO:0000256" key="1">
    <source>
        <dbReference type="SAM" id="SignalP"/>
    </source>
</evidence>